<organism evidence="14 15">
    <name type="scientific">Ficedula albicollis</name>
    <name type="common">Collared flycatcher</name>
    <name type="synonym">Muscicapa albicollis</name>
    <dbReference type="NCBI Taxonomy" id="59894"/>
    <lineage>
        <taxon>Eukaryota</taxon>
        <taxon>Metazoa</taxon>
        <taxon>Chordata</taxon>
        <taxon>Craniata</taxon>
        <taxon>Vertebrata</taxon>
        <taxon>Euteleostomi</taxon>
        <taxon>Archelosauria</taxon>
        <taxon>Archosauria</taxon>
        <taxon>Dinosauria</taxon>
        <taxon>Saurischia</taxon>
        <taxon>Theropoda</taxon>
        <taxon>Coelurosauria</taxon>
        <taxon>Aves</taxon>
        <taxon>Neognathae</taxon>
        <taxon>Neoaves</taxon>
        <taxon>Telluraves</taxon>
        <taxon>Australaves</taxon>
        <taxon>Passeriformes</taxon>
        <taxon>Muscicapidae</taxon>
        <taxon>Ficedula</taxon>
    </lineage>
</organism>
<dbReference type="Pfam" id="PF07942">
    <property type="entry name" value="CARME"/>
    <property type="match status" value="1"/>
</dbReference>
<evidence type="ECO:0000256" key="9">
    <source>
        <dbReference type="ARBA" id="ARBA00022691"/>
    </source>
</evidence>
<feature type="region of interest" description="Disordered" evidence="12">
    <location>
        <begin position="1151"/>
        <end position="1174"/>
    </location>
</feature>
<gene>
    <name evidence="14" type="primary">CARNMT1</name>
</gene>
<dbReference type="Ensembl" id="ENSFALT00000028999.1">
    <property type="protein sequence ID" value="ENSFALP00000018442.1"/>
    <property type="gene ID" value="ENSFALG00000027226.1"/>
</dbReference>
<feature type="domain" description="Putative WW-binding" evidence="13">
    <location>
        <begin position="1675"/>
        <end position="1707"/>
    </location>
</feature>
<protein>
    <recommendedName>
        <fullName evidence="5">Carnosine N-methyltransferase</fullName>
        <ecNumber evidence="4">2.1.1.22</ecNumber>
    </recommendedName>
</protein>
<feature type="compositionally biased region" description="Low complexity" evidence="12">
    <location>
        <begin position="1702"/>
        <end position="1711"/>
    </location>
</feature>
<evidence type="ECO:0000256" key="5">
    <source>
        <dbReference type="ARBA" id="ARBA00015448"/>
    </source>
</evidence>
<dbReference type="GO" id="GO:0035498">
    <property type="term" value="P:carnosine metabolic process"/>
    <property type="evidence" value="ECO:0007669"/>
    <property type="project" value="TreeGrafter"/>
</dbReference>
<keyword evidence="9" id="KW-0949">S-adenosyl-L-methionine</keyword>
<reference evidence="14" key="3">
    <citation type="submission" date="2025-09" db="UniProtKB">
        <authorList>
            <consortium name="Ensembl"/>
        </authorList>
    </citation>
    <scope>IDENTIFICATION</scope>
</reference>
<evidence type="ECO:0000259" key="13">
    <source>
        <dbReference type="Pfam" id="PF15017"/>
    </source>
</evidence>
<feature type="region of interest" description="Disordered" evidence="12">
    <location>
        <begin position="1"/>
        <end position="33"/>
    </location>
</feature>
<keyword evidence="8" id="KW-0808">Transferase</keyword>
<name>A0A803V6T6_FICAL</name>
<keyword evidence="10" id="KW-0539">Nucleus</keyword>
<comment type="function">
    <text evidence="11">N-methyltransferase that catalyzes the formation of anserine (beta-alanyl-N(Pi)-methyl-L-histidine) from carnosine. Anserine, a methylated derivative of carnosine (beta-alanyl-L-histidine), is an abundant constituent of vertebrate skeletal muscles. Also methylates other L-histidine-containing di- and tripeptides such as Gly-Gly-His, Gly-His and homocarnosine (GABA-His).</text>
</comment>
<evidence type="ECO:0000256" key="3">
    <source>
        <dbReference type="ARBA" id="ARBA00010086"/>
    </source>
</evidence>
<evidence type="ECO:0000256" key="4">
    <source>
        <dbReference type="ARBA" id="ARBA00012003"/>
    </source>
</evidence>
<comment type="subcellular location">
    <subcellularLocation>
        <location evidence="2">Cytoplasm</location>
        <location evidence="2">Cytosol</location>
    </subcellularLocation>
    <subcellularLocation>
        <location evidence="1">Nucleus</location>
    </subcellularLocation>
</comment>
<evidence type="ECO:0000256" key="8">
    <source>
        <dbReference type="ARBA" id="ARBA00022679"/>
    </source>
</evidence>
<keyword evidence="6" id="KW-0963">Cytoplasm</keyword>
<accession>A0A803V6T6</accession>
<feature type="region of interest" description="Disordered" evidence="12">
    <location>
        <begin position="1243"/>
        <end position="1266"/>
    </location>
</feature>
<reference evidence="14 15" key="1">
    <citation type="journal article" date="2012" name="Nature">
        <title>The genomic landscape of species divergence in Ficedula flycatchers.</title>
        <authorList>
            <person name="Ellegren H."/>
            <person name="Smeds L."/>
            <person name="Burri R."/>
            <person name="Olason P.I."/>
            <person name="Backstrom N."/>
            <person name="Kawakami T."/>
            <person name="Kunstner A."/>
            <person name="Makinen H."/>
            <person name="Nadachowska-Brzyska K."/>
            <person name="Qvarnstrom A."/>
            <person name="Uebbing S."/>
            <person name="Wolf J.B."/>
        </authorList>
    </citation>
    <scope>NUCLEOTIDE SEQUENCE [LARGE SCALE GENOMIC DNA]</scope>
</reference>
<comment type="similarity">
    <text evidence="3">Belongs to the carnosine N-methyltransferase family.</text>
</comment>
<dbReference type="GO" id="GO:0005829">
    <property type="term" value="C:cytosol"/>
    <property type="evidence" value="ECO:0007669"/>
    <property type="project" value="UniProtKB-SubCell"/>
</dbReference>
<dbReference type="PANTHER" id="PTHR12303">
    <property type="entry name" value="CARNOSINE N-METHYLTRANSFERASE"/>
    <property type="match status" value="1"/>
</dbReference>
<evidence type="ECO:0000313" key="15">
    <source>
        <dbReference type="Proteomes" id="UP000016665"/>
    </source>
</evidence>
<feature type="region of interest" description="Disordered" evidence="12">
    <location>
        <begin position="1700"/>
        <end position="1720"/>
    </location>
</feature>
<evidence type="ECO:0000256" key="10">
    <source>
        <dbReference type="ARBA" id="ARBA00023242"/>
    </source>
</evidence>
<dbReference type="GeneTree" id="ENSGT00390000005323"/>
<dbReference type="SUPFAM" id="SSF53335">
    <property type="entry name" value="S-adenosyl-L-methionine-dependent methyltransferases"/>
    <property type="match status" value="1"/>
</dbReference>
<evidence type="ECO:0000256" key="11">
    <source>
        <dbReference type="ARBA" id="ARBA00054322"/>
    </source>
</evidence>
<dbReference type="InterPro" id="IPR033461">
    <property type="entry name" value="WRNPLPNID"/>
</dbReference>
<evidence type="ECO:0000256" key="6">
    <source>
        <dbReference type="ARBA" id="ARBA00022490"/>
    </source>
</evidence>
<dbReference type="GO" id="GO:0030735">
    <property type="term" value="F:carnosine N-methyltransferase activity"/>
    <property type="evidence" value="ECO:0007669"/>
    <property type="project" value="UniProtKB-EC"/>
</dbReference>
<proteinExistence type="inferred from homology"/>
<feature type="region of interest" description="Disordered" evidence="12">
    <location>
        <begin position="1197"/>
        <end position="1220"/>
    </location>
</feature>
<sequence length="1720" mass="183149">HQPARERGALCKDTAPDPCGTGSGARSALPGHSSRSLWHRLGSAERSARTQLPIPVAPARERGALCQDTAPDPCGTGSGARSALPGHSSRSLWHRLGSAERSARTQLPIPVAPARERGALCQDTAPDPCGTGSGARSALPGHSSRSLWHRLGSAERSARTQLPIPVAPARERGALCQDTAPDPCGTGSGARSALPGHSSRSLWHRLGSAERSARTQLPIPVAPARERGALCQDTAPDPCGTGSGARSALPGHSSRSLWHRLGSAERSARTQLPIPVAPARERGALCQDTAPDPCGTGSGARSALPGHSSRSLWHRLGSAERSARTQLPIPVAPARERGALCQDTAPDPCGTGSGARSALPGHSSRSLWHRLGSAERSARTQLPIPVAPARERGALCQDTAPDPCGTGSGARSALPGHSSRSLWHRLGSAERSARTQLPIPVAPARERGALCQDTAPDPCGTGSGARSALPGHSSRSLWHRLGSAERSARTQLPIPVAPARERGALCQDTAPDPCGTGSGARSALPGHSSRSLWHRLGSAERSARTQLPIPVAPARERGALCQDTAPDPCGTGSGARSALPGHSSRSLWHRLGSAERSARTQLPIPVAPARERGALCQDTAPDPCGTGSGARSALPGHSSRSLWHRLGSAERSARTQLPIPVAPARERGALCQDTAPDPCGTGSGARSALPGHSSRSLWHRLGSAERSARTQLPIPVAPARERGALCQDTAPDPCGTGSGARSALPGHSSRSLWHRLGSAERSARTQLPIPVAPARERGALCQDTAPDPCGTGSGARSALPGHSSRSLWHRLGSAERSARTQLPIPVAPARERGALCQDTAPDPCGTGSGARSALPGHSSRSLWHRLGSAERSARTQLPIPVAPARERGALCQDTAPDPCGTGSGARSALPGHSSRSLWHRLGSAERSARTQLPIPVAPARERGALCQDTAPDPCGTGSGARSALPGHSSRSLWHRLGSAERSARTQLPIPVAPARERGALCQDTAPDPCGTGSGARSALPGHSSRSLWHRLGSAERSARTQLPIPVAPARERGALCQDTAPDPCGTGSGARSALPGHSSRSLWHRLGSAERSARTQLPVPVAPARERGQDTVPSPCGTGSGTRTGHSSQSLWHRLGNADRTQFPVPVAPARERGQDTVPSPCGTGSGTRTGHSSQSLWHRLGNADRTQFPVPVAPARERGQDTVPSPCGTGSGTRTGHSSQSLWHRLGNADRTQFPVPVAPARERGQDTVPSPCGTGSGTRTGHSSQSLWHRLGNADRTQFPVPVAPAGSGRCPGPCAAPEAGCGAPGRRSASAPLCFRDTRRVALMSVNSKAWKKASNLKRTNMHERVNRTERQFKSLPANQQSLLPQFLPHLDKIRKCIDHNQEILQTIVNDCVHMFENKEYEEDGSGKITPASTFDMDKLKSTLKQFVRDWSEEGKSERDSCYQPIISEIIKNFPKERWDFSKVNILVPGAGLGRLAWEIAMLGYACQGNEWSLFMLFSSNFVLNRCSQINSCKLYPWIHQFSNNRRSADQIRPIYFPDVDPHSLPSGSNFSMTAGDFQEIYSESNTWDCVATCFFIDTAHNVIDYIDTIWKILKPGGIWINVGPLLYHFENLGNELSIELSYEDIKNVILQYGFHIEVEKESVLSTYTVNELSMMKYYYECVLFVQEEFCQYNSFLYWRAPLPAIDLSDIQNLDEETSSGTKTTSRTDTTETEMET</sequence>
<dbReference type="FunFam" id="3.40.50.150:FF:000094">
    <property type="entry name" value="Carnosine N-methyltransferase 1"/>
    <property type="match status" value="1"/>
</dbReference>
<keyword evidence="15" id="KW-1185">Reference proteome</keyword>
<dbReference type="InterPro" id="IPR029063">
    <property type="entry name" value="SAM-dependent_MTases_sf"/>
</dbReference>
<dbReference type="PANTHER" id="PTHR12303:SF6">
    <property type="entry name" value="CARNOSINE N-METHYLTRANSFERASE"/>
    <property type="match status" value="1"/>
</dbReference>
<dbReference type="Gene3D" id="3.40.50.150">
    <property type="entry name" value="Vaccinia Virus protein VP39"/>
    <property type="match status" value="1"/>
</dbReference>
<evidence type="ECO:0000256" key="12">
    <source>
        <dbReference type="SAM" id="MobiDB-lite"/>
    </source>
</evidence>
<evidence type="ECO:0000256" key="1">
    <source>
        <dbReference type="ARBA" id="ARBA00004123"/>
    </source>
</evidence>
<keyword evidence="7" id="KW-0489">Methyltransferase</keyword>
<dbReference type="InterPro" id="IPR012901">
    <property type="entry name" value="CARME"/>
</dbReference>
<evidence type="ECO:0000256" key="7">
    <source>
        <dbReference type="ARBA" id="ARBA00022603"/>
    </source>
</evidence>
<dbReference type="Proteomes" id="UP000016665">
    <property type="component" value="Chromosome Z"/>
</dbReference>
<evidence type="ECO:0000256" key="2">
    <source>
        <dbReference type="ARBA" id="ARBA00004514"/>
    </source>
</evidence>
<dbReference type="SMART" id="SM01296">
    <property type="entry name" value="N2227"/>
    <property type="match status" value="1"/>
</dbReference>
<dbReference type="EC" id="2.1.1.22" evidence="4"/>
<dbReference type="GO" id="GO:0032259">
    <property type="term" value="P:methylation"/>
    <property type="evidence" value="ECO:0007669"/>
    <property type="project" value="UniProtKB-KW"/>
</dbReference>
<dbReference type="Pfam" id="PF15017">
    <property type="entry name" value="WRNPLPNID"/>
    <property type="match status" value="1"/>
</dbReference>
<evidence type="ECO:0000313" key="14">
    <source>
        <dbReference type="Ensembl" id="ENSFALP00000018442.1"/>
    </source>
</evidence>
<feature type="region of interest" description="Disordered" evidence="12">
    <location>
        <begin position="1104"/>
        <end position="1128"/>
    </location>
</feature>
<feature type="compositionally biased region" description="Basic and acidic residues" evidence="12">
    <location>
        <begin position="1"/>
        <end position="10"/>
    </location>
</feature>
<reference evidence="14" key="2">
    <citation type="submission" date="2025-08" db="UniProtKB">
        <authorList>
            <consortium name="Ensembl"/>
        </authorList>
    </citation>
    <scope>IDENTIFICATION</scope>
</reference>
<dbReference type="GO" id="GO:0005634">
    <property type="term" value="C:nucleus"/>
    <property type="evidence" value="ECO:0007669"/>
    <property type="project" value="UniProtKB-SubCell"/>
</dbReference>